<dbReference type="AlphaFoldDB" id="A0A7M3DVX9"/>
<evidence type="ECO:0000313" key="1">
    <source>
        <dbReference type="EMBL" id="TAY52849.1"/>
    </source>
</evidence>
<dbReference type="RefSeq" id="WP_130716548.1">
    <property type="nucleotide sequence ID" value="NZ_CP125635.1"/>
</dbReference>
<evidence type="ECO:0000313" key="2">
    <source>
        <dbReference type="Proteomes" id="UP000292974"/>
    </source>
</evidence>
<protein>
    <submittedName>
        <fullName evidence="1">Uncharacterized protein</fullName>
    </submittedName>
</protein>
<gene>
    <name evidence="1" type="ORF">ELH90_14985</name>
</gene>
<name>A0A7M3DVX9_RHILE</name>
<organism evidence="1 2">
    <name type="scientific">Rhizobium leguminosarum</name>
    <dbReference type="NCBI Taxonomy" id="384"/>
    <lineage>
        <taxon>Bacteria</taxon>
        <taxon>Pseudomonadati</taxon>
        <taxon>Pseudomonadota</taxon>
        <taxon>Alphaproteobacteria</taxon>
        <taxon>Hyphomicrobiales</taxon>
        <taxon>Rhizobiaceae</taxon>
        <taxon>Rhizobium/Agrobacterium group</taxon>
        <taxon>Rhizobium</taxon>
    </lineage>
</organism>
<dbReference type="Proteomes" id="UP000292974">
    <property type="component" value="Unassembled WGS sequence"/>
</dbReference>
<accession>A0A7M3DVX9</accession>
<reference evidence="1 2" key="1">
    <citation type="submission" date="2019-02" db="EMBL/GenBank/DDBJ databases">
        <title>The genomic architecture of introgression among sibling species of bacteria.</title>
        <authorList>
            <person name="Cavassim M.I.A."/>
            <person name="Moeskjaer S."/>
            <person name="Moslemi C."/>
            <person name="Fields B."/>
            <person name="Bachmann A."/>
            <person name="Vilhjalmsson B."/>
            <person name="Schierup M.H."/>
            <person name="Young J.P.W."/>
            <person name="Andersen S.U."/>
        </authorList>
    </citation>
    <scope>NUCLEOTIDE SEQUENCE [LARGE SCALE GENOMIC DNA]</scope>
    <source>
        <strain evidence="1 2">SM135B</strain>
    </source>
</reference>
<comment type="caution">
    <text evidence="1">The sequence shown here is derived from an EMBL/GenBank/DDBJ whole genome shotgun (WGS) entry which is preliminary data.</text>
</comment>
<sequence length="77" mass="8793">MIQIKVCVPWLLMEVRRRDEAVRGFDSCGFFALAGETGFLQRHRLAPWVTAKAGIPLLFRQHPAGKLPQRRDESIGF</sequence>
<proteinExistence type="predicted"/>
<dbReference type="EMBL" id="SIOP01000001">
    <property type="protein sequence ID" value="TAY52849.1"/>
    <property type="molecule type" value="Genomic_DNA"/>
</dbReference>